<comment type="similarity">
    <text evidence="1">Belongs to the peptidase C40 family.</text>
</comment>
<evidence type="ECO:0000313" key="6">
    <source>
        <dbReference type="EMBL" id="RDC61013.1"/>
    </source>
</evidence>
<evidence type="ECO:0000313" key="7">
    <source>
        <dbReference type="Proteomes" id="UP000253727"/>
    </source>
</evidence>
<organism evidence="6 7">
    <name type="scientific">Alteripontixanthobacter maritimus</name>
    <dbReference type="NCBI Taxonomy" id="2161824"/>
    <lineage>
        <taxon>Bacteria</taxon>
        <taxon>Pseudomonadati</taxon>
        <taxon>Pseudomonadota</taxon>
        <taxon>Alphaproteobacteria</taxon>
        <taxon>Sphingomonadales</taxon>
        <taxon>Erythrobacteraceae</taxon>
        <taxon>Alteripontixanthobacter</taxon>
    </lineage>
</organism>
<dbReference type="InterPro" id="IPR000064">
    <property type="entry name" value="NLP_P60_dom"/>
</dbReference>
<dbReference type="Proteomes" id="UP000253727">
    <property type="component" value="Unassembled WGS sequence"/>
</dbReference>
<dbReference type="Gene3D" id="3.90.1720.10">
    <property type="entry name" value="endopeptidase domain like (from Nostoc punctiforme)"/>
    <property type="match status" value="1"/>
</dbReference>
<dbReference type="SUPFAM" id="SSF54001">
    <property type="entry name" value="Cysteine proteinases"/>
    <property type="match status" value="1"/>
</dbReference>
<evidence type="ECO:0000256" key="4">
    <source>
        <dbReference type="ARBA" id="ARBA00022807"/>
    </source>
</evidence>
<sequence length="146" mass="15913">MSVPSQNKASQFAAAAEALVGTPFRLHGRDPRFGIDCVGLIAASFNTVGLPVEAPRNYGLRNLNIEALLPFAKAAGLQQFIGSEAAIRRGDILLVCPGPAQHHLVVMLDQWRVVHAHAGLRRVVSCRRPLDWPIQIQWRMSAASES</sequence>
<keyword evidence="2" id="KW-0645">Protease</keyword>
<gene>
    <name evidence="6" type="ORF">HME9302_02230</name>
</gene>
<reference evidence="6 7" key="1">
    <citation type="submission" date="2018-04" db="EMBL/GenBank/DDBJ databases">
        <title>Altererythrobacter sp. HME9302 genome sequencing and assembly.</title>
        <authorList>
            <person name="Kang H."/>
            <person name="Kim H."/>
            <person name="Joh K."/>
        </authorList>
    </citation>
    <scope>NUCLEOTIDE SEQUENCE [LARGE SCALE GENOMIC DNA]</scope>
    <source>
        <strain evidence="6 7">HME9302</strain>
    </source>
</reference>
<keyword evidence="7" id="KW-1185">Reference proteome</keyword>
<dbReference type="PROSITE" id="PS51935">
    <property type="entry name" value="NLPC_P60"/>
    <property type="match status" value="1"/>
</dbReference>
<evidence type="ECO:0000256" key="3">
    <source>
        <dbReference type="ARBA" id="ARBA00022801"/>
    </source>
</evidence>
<evidence type="ECO:0000256" key="2">
    <source>
        <dbReference type="ARBA" id="ARBA00022670"/>
    </source>
</evidence>
<dbReference type="RefSeq" id="WP_115367051.1">
    <property type="nucleotide sequence ID" value="NZ_QBKA01000002.1"/>
</dbReference>
<evidence type="ECO:0000256" key="1">
    <source>
        <dbReference type="ARBA" id="ARBA00007074"/>
    </source>
</evidence>
<dbReference type="EMBL" id="QBKA01000002">
    <property type="protein sequence ID" value="RDC61013.1"/>
    <property type="molecule type" value="Genomic_DNA"/>
</dbReference>
<dbReference type="OrthoDB" id="8481272at2"/>
<name>A0A369Q7Z9_9SPHN</name>
<comment type="caution">
    <text evidence="6">The sequence shown here is derived from an EMBL/GenBank/DDBJ whole genome shotgun (WGS) entry which is preliminary data.</text>
</comment>
<protein>
    <recommendedName>
        <fullName evidence="5">NlpC/P60 domain-containing protein</fullName>
    </recommendedName>
</protein>
<dbReference type="AlphaFoldDB" id="A0A369Q7Z9"/>
<proteinExistence type="inferred from homology"/>
<dbReference type="GO" id="GO:0006508">
    <property type="term" value="P:proteolysis"/>
    <property type="evidence" value="ECO:0007669"/>
    <property type="project" value="UniProtKB-KW"/>
</dbReference>
<dbReference type="GO" id="GO:0008234">
    <property type="term" value="F:cysteine-type peptidase activity"/>
    <property type="evidence" value="ECO:0007669"/>
    <property type="project" value="UniProtKB-KW"/>
</dbReference>
<keyword evidence="4" id="KW-0788">Thiol protease</keyword>
<keyword evidence="3" id="KW-0378">Hydrolase</keyword>
<dbReference type="Pfam" id="PF00877">
    <property type="entry name" value="NLPC_P60"/>
    <property type="match status" value="1"/>
</dbReference>
<feature type="domain" description="NlpC/P60" evidence="5">
    <location>
        <begin position="6"/>
        <end position="143"/>
    </location>
</feature>
<evidence type="ECO:0000259" key="5">
    <source>
        <dbReference type="PROSITE" id="PS51935"/>
    </source>
</evidence>
<dbReference type="InterPro" id="IPR038765">
    <property type="entry name" value="Papain-like_cys_pep_sf"/>
</dbReference>
<accession>A0A369Q7Z9</accession>